<proteinExistence type="predicted"/>
<reference evidence="1 2" key="1">
    <citation type="submission" date="2018-06" db="EMBL/GenBank/DDBJ databases">
        <title>Genomic Encyclopedia of Archaeal and Bacterial Type Strains, Phase II (KMG-II): from individual species to whole genera.</title>
        <authorList>
            <person name="Goeker M."/>
        </authorList>
    </citation>
    <scope>NUCLEOTIDE SEQUENCE [LARGE SCALE GENOMIC DNA]</scope>
    <source>
        <strain evidence="1 2">KACC 16626</strain>
    </source>
</reference>
<dbReference type="EMBL" id="QJTJ01000012">
    <property type="protein sequence ID" value="PYF06046.1"/>
    <property type="molecule type" value="Genomic_DNA"/>
</dbReference>
<dbReference type="OrthoDB" id="9969968at2"/>
<comment type="caution">
    <text evidence="1">The sequence shown here is derived from an EMBL/GenBank/DDBJ whole genome shotgun (WGS) entry which is preliminary data.</text>
</comment>
<name>A0A318TMR7_9BACL</name>
<organism evidence="1 2">
    <name type="scientific">Ureibacillus chungkukjangi</name>
    <dbReference type="NCBI Taxonomy" id="1202712"/>
    <lineage>
        <taxon>Bacteria</taxon>
        <taxon>Bacillati</taxon>
        <taxon>Bacillota</taxon>
        <taxon>Bacilli</taxon>
        <taxon>Bacillales</taxon>
        <taxon>Caryophanaceae</taxon>
        <taxon>Ureibacillus</taxon>
    </lineage>
</organism>
<evidence type="ECO:0000313" key="1">
    <source>
        <dbReference type="EMBL" id="PYF06046.1"/>
    </source>
</evidence>
<sequence length="123" mass="13423">MSRMVNVDNVTLNKDGRLVRIPGMATGWYNPISSNITVFPDSLLEPNMHPKTQKTGTAERAIKELIKTGHIKSIGSGLFKVIKPFQGSVSGTKVLIHSKGSNSGLDHWIDDETNLPLRTIVAS</sequence>
<protein>
    <submittedName>
        <fullName evidence="1">Uncharacterized protein</fullName>
    </submittedName>
</protein>
<dbReference type="AlphaFoldDB" id="A0A318TMR7"/>
<accession>A0A318TMR7</accession>
<gene>
    <name evidence="1" type="ORF">BJ095_1127</name>
</gene>
<evidence type="ECO:0000313" key="2">
    <source>
        <dbReference type="Proteomes" id="UP000247416"/>
    </source>
</evidence>
<dbReference type="RefSeq" id="WP_107932908.1">
    <property type="nucleotide sequence ID" value="NZ_JAMAWO010000001.1"/>
</dbReference>
<keyword evidence="2" id="KW-1185">Reference proteome</keyword>
<dbReference type="Proteomes" id="UP000247416">
    <property type="component" value="Unassembled WGS sequence"/>
</dbReference>